<gene>
    <name evidence="2" type="ORF">MSP7336_03656</name>
</gene>
<dbReference type="STRING" id="29313.BHQ16_14760"/>
<proteinExistence type="predicted"/>
<dbReference type="InterPro" id="IPR005152">
    <property type="entry name" value="Lipase_secreted"/>
</dbReference>
<dbReference type="AlphaFoldDB" id="A0A1E3TDS3"/>
<dbReference type="PIRSF" id="PIRSF029171">
    <property type="entry name" value="Esterase_LipA"/>
    <property type="match status" value="1"/>
</dbReference>
<feature type="region of interest" description="Disordered" evidence="1">
    <location>
        <begin position="1"/>
        <end position="26"/>
    </location>
</feature>
<keyword evidence="3" id="KW-1185">Reference proteome</keyword>
<dbReference type="GO" id="GO:0004806">
    <property type="term" value="F:triacylglycerol lipase activity"/>
    <property type="evidence" value="ECO:0007669"/>
    <property type="project" value="InterPro"/>
</dbReference>
<evidence type="ECO:0000256" key="1">
    <source>
        <dbReference type="SAM" id="MobiDB-lite"/>
    </source>
</evidence>
<dbReference type="GO" id="GO:0016042">
    <property type="term" value="P:lipid catabolic process"/>
    <property type="evidence" value="ECO:0007669"/>
    <property type="project" value="InterPro"/>
</dbReference>
<evidence type="ECO:0000313" key="3">
    <source>
        <dbReference type="Proteomes" id="UP000252015"/>
    </source>
</evidence>
<dbReference type="Gene3D" id="3.40.50.1820">
    <property type="entry name" value="alpha/beta hydrolase"/>
    <property type="match status" value="1"/>
</dbReference>
<dbReference type="Pfam" id="PF03583">
    <property type="entry name" value="LIP"/>
    <property type="match status" value="1"/>
</dbReference>
<protein>
    <recommendedName>
        <fullName evidence="4">Lipase</fullName>
    </recommendedName>
</protein>
<dbReference type="RefSeq" id="WP_069396813.1">
    <property type="nucleotide sequence ID" value="NZ_JACKUN010000032.1"/>
</dbReference>
<sequence>MDIGSLATTSTGAEWIGRPPHEELQPKARPVLPSKDPFYQPPEGFEHAVPGTVLRSREVELAYLGLIPQRLTATQLLYRTTDMNGRPEATVTTVIVPPEATAERPCPVLSYQCAIDAVTSRCFPSYALRRRAKAVGSLAQLEFLLISAALAEGWAVSVPDHEGTRGMWGAPYEPGCRVLDGVRAALRFERLGLSASAPVALWGYSGGGLASAWAAEMCADYAPELDIVGAVLGSPVGDLGHTFRRLNASFLSGLPAMVVAALAHAYPELDRVIKEHANAEGRTLLSQLEDMTTLGAIIRMAGKDVGVYLDRPLEEVLALPEVQHVFDSIKLGTAVPSPPVLIVQAVHDYLIDVGDIDELAATYSAGGADVTYHRDAFCEHLLLHPLSAPMTLRWLQDRFARRPLSDHLVRTKWPTMFNPATYLGMARLGVIAAKVITGRKLHRRPL</sequence>
<feature type="compositionally biased region" description="Polar residues" evidence="1">
    <location>
        <begin position="1"/>
        <end position="12"/>
    </location>
</feature>
<evidence type="ECO:0008006" key="4">
    <source>
        <dbReference type="Google" id="ProtNLM"/>
    </source>
</evidence>
<dbReference type="PANTHER" id="PTHR34853">
    <property type="match status" value="1"/>
</dbReference>
<dbReference type="Gene3D" id="1.10.260.130">
    <property type="match status" value="1"/>
</dbReference>
<dbReference type="PANTHER" id="PTHR34853:SF1">
    <property type="entry name" value="LIPASE 5"/>
    <property type="match status" value="1"/>
</dbReference>
<evidence type="ECO:0000313" key="2">
    <source>
        <dbReference type="EMBL" id="SRX95387.1"/>
    </source>
</evidence>
<dbReference type="OrthoDB" id="9798122at2"/>
<name>A0A1E3TDS3_MYCSH</name>
<dbReference type="Proteomes" id="UP000252015">
    <property type="component" value="Unassembled WGS sequence"/>
</dbReference>
<dbReference type="SUPFAM" id="SSF53474">
    <property type="entry name" value="alpha/beta-Hydrolases"/>
    <property type="match status" value="1"/>
</dbReference>
<organism evidence="2 3">
    <name type="scientific">Mycobacterium shimoidei</name>
    <dbReference type="NCBI Taxonomy" id="29313"/>
    <lineage>
        <taxon>Bacteria</taxon>
        <taxon>Bacillati</taxon>
        <taxon>Actinomycetota</taxon>
        <taxon>Actinomycetes</taxon>
        <taxon>Mycobacteriales</taxon>
        <taxon>Mycobacteriaceae</taxon>
        <taxon>Mycobacterium</taxon>
    </lineage>
</organism>
<accession>A0A1E3TDS3</accession>
<dbReference type="InterPro" id="IPR029058">
    <property type="entry name" value="AB_hydrolase_fold"/>
</dbReference>
<dbReference type="EMBL" id="UEGW01000001">
    <property type="protein sequence ID" value="SRX95387.1"/>
    <property type="molecule type" value="Genomic_DNA"/>
</dbReference>
<reference evidence="2 3" key="1">
    <citation type="submission" date="2018-05" db="EMBL/GenBank/DDBJ databases">
        <authorList>
            <consortium name="IHU Genomes"/>
        </authorList>
    </citation>
    <scope>NUCLEOTIDE SEQUENCE [LARGE SCALE GENOMIC DNA]</scope>
    <source>
        <strain evidence="2 3">P7336</strain>
    </source>
</reference>